<accession>A0A6A2ZZP3</accession>
<dbReference type="PANTHER" id="PTHR32166:SF81">
    <property type="entry name" value="OS06G0658400 PROTEIN"/>
    <property type="match status" value="1"/>
</dbReference>
<gene>
    <name evidence="2" type="ORF">F3Y22_tig00110641pilonHSYRG00024</name>
</gene>
<comment type="caution">
    <text evidence="2">The sequence shown here is derived from an EMBL/GenBank/DDBJ whole genome shotgun (WGS) entry which is preliminary data.</text>
</comment>
<sequence length="155" mass="17692">MFYTSGLPFNLAKNPHYHRAFTFATTHNIPGYLPPGYNKLRTTLLQQEKNNVEKLLQPIKATWQEKGLTIVCDVKDKFFIVNLIKEVIDEVGHQNVEQIIIDNATNCKGAGKIIESMYPHIYWTPCVVHALNLALNNICSAKQFDGNEETYDLCH</sequence>
<evidence type="ECO:0000259" key="1">
    <source>
        <dbReference type="Pfam" id="PF04937"/>
    </source>
</evidence>
<feature type="domain" description="DUF659" evidence="1">
    <location>
        <begin position="74"/>
        <end position="144"/>
    </location>
</feature>
<protein>
    <submittedName>
        <fullName evidence="2">Vacuolar protein-sorting-associated protein 37-like protein 2-like</fullName>
    </submittedName>
</protein>
<name>A0A6A2ZZP3_HIBSY</name>
<dbReference type="PANTHER" id="PTHR32166">
    <property type="entry name" value="OSJNBA0013A04.12 PROTEIN"/>
    <property type="match status" value="1"/>
</dbReference>
<proteinExistence type="predicted"/>
<dbReference type="EMBL" id="VEPZ02001058">
    <property type="protein sequence ID" value="KAE8696807.1"/>
    <property type="molecule type" value="Genomic_DNA"/>
</dbReference>
<dbReference type="Pfam" id="PF04937">
    <property type="entry name" value="DUF659"/>
    <property type="match status" value="1"/>
</dbReference>
<dbReference type="AlphaFoldDB" id="A0A6A2ZZP3"/>
<evidence type="ECO:0000313" key="2">
    <source>
        <dbReference type="EMBL" id="KAE8696807.1"/>
    </source>
</evidence>
<dbReference type="Proteomes" id="UP000436088">
    <property type="component" value="Unassembled WGS sequence"/>
</dbReference>
<organism evidence="2 3">
    <name type="scientific">Hibiscus syriacus</name>
    <name type="common">Rose of Sharon</name>
    <dbReference type="NCBI Taxonomy" id="106335"/>
    <lineage>
        <taxon>Eukaryota</taxon>
        <taxon>Viridiplantae</taxon>
        <taxon>Streptophyta</taxon>
        <taxon>Embryophyta</taxon>
        <taxon>Tracheophyta</taxon>
        <taxon>Spermatophyta</taxon>
        <taxon>Magnoliopsida</taxon>
        <taxon>eudicotyledons</taxon>
        <taxon>Gunneridae</taxon>
        <taxon>Pentapetalae</taxon>
        <taxon>rosids</taxon>
        <taxon>malvids</taxon>
        <taxon>Malvales</taxon>
        <taxon>Malvaceae</taxon>
        <taxon>Malvoideae</taxon>
        <taxon>Hibiscus</taxon>
    </lineage>
</organism>
<evidence type="ECO:0000313" key="3">
    <source>
        <dbReference type="Proteomes" id="UP000436088"/>
    </source>
</evidence>
<dbReference type="InterPro" id="IPR007021">
    <property type="entry name" value="DUF659"/>
</dbReference>
<keyword evidence="3" id="KW-1185">Reference proteome</keyword>
<reference evidence="2" key="1">
    <citation type="submission" date="2019-09" db="EMBL/GenBank/DDBJ databases">
        <title>Draft genome information of white flower Hibiscus syriacus.</title>
        <authorList>
            <person name="Kim Y.-M."/>
        </authorList>
    </citation>
    <scope>NUCLEOTIDE SEQUENCE [LARGE SCALE GENOMIC DNA]</scope>
    <source>
        <strain evidence="2">YM2019G1</strain>
    </source>
</reference>